<sequence length="134" mass="15434">MEKDFELQDRDVATEVADGFSSITFFDRIHQFIERKMAWTIVIKLLGKKIGFNALLNKVIDQVIGLVLKINEHTNATIRGRFTVCGFEEAVDFQRSKLTMAEISTGRSEPAVEKFDLHTRVEEEPFGPWMLVER</sequence>
<keyword evidence="2" id="KW-1185">Reference proteome</keyword>
<reference evidence="1 2" key="1">
    <citation type="journal article" date="2021" name="Plant Biotechnol. J.">
        <title>Multi-omics assisted identification of the key and species-specific regulatory components of drought-tolerant mechanisms in Gossypium stocksii.</title>
        <authorList>
            <person name="Yu D."/>
            <person name="Ke L."/>
            <person name="Zhang D."/>
            <person name="Wu Y."/>
            <person name="Sun Y."/>
            <person name="Mei J."/>
            <person name="Sun J."/>
            <person name="Sun Y."/>
        </authorList>
    </citation>
    <scope>NUCLEOTIDE SEQUENCE [LARGE SCALE GENOMIC DNA]</scope>
    <source>
        <strain evidence="2">cv. E1</strain>
        <tissue evidence="1">Leaf</tissue>
    </source>
</reference>
<dbReference type="EMBL" id="JAIQCV010000001">
    <property type="protein sequence ID" value="KAH1128768.1"/>
    <property type="molecule type" value="Genomic_DNA"/>
</dbReference>
<dbReference type="OrthoDB" id="1011324at2759"/>
<dbReference type="AlphaFoldDB" id="A0A9D3WHV7"/>
<comment type="caution">
    <text evidence="1">The sequence shown here is derived from an EMBL/GenBank/DDBJ whole genome shotgun (WGS) entry which is preliminary data.</text>
</comment>
<name>A0A9D3WHV7_9ROSI</name>
<protein>
    <submittedName>
        <fullName evidence="1">Uncharacterized protein</fullName>
    </submittedName>
</protein>
<evidence type="ECO:0000313" key="2">
    <source>
        <dbReference type="Proteomes" id="UP000828251"/>
    </source>
</evidence>
<evidence type="ECO:0000313" key="1">
    <source>
        <dbReference type="EMBL" id="KAH1128768.1"/>
    </source>
</evidence>
<gene>
    <name evidence="1" type="ORF">J1N35_000146</name>
</gene>
<proteinExistence type="predicted"/>
<dbReference type="Proteomes" id="UP000828251">
    <property type="component" value="Unassembled WGS sequence"/>
</dbReference>
<accession>A0A9D3WHV7</accession>
<organism evidence="1 2">
    <name type="scientific">Gossypium stocksii</name>
    <dbReference type="NCBI Taxonomy" id="47602"/>
    <lineage>
        <taxon>Eukaryota</taxon>
        <taxon>Viridiplantae</taxon>
        <taxon>Streptophyta</taxon>
        <taxon>Embryophyta</taxon>
        <taxon>Tracheophyta</taxon>
        <taxon>Spermatophyta</taxon>
        <taxon>Magnoliopsida</taxon>
        <taxon>eudicotyledons</taxon>
        <taxon>Gunneridae</taxon>
        <taxon>Pentapetalae</taxon>
        <taxon>rosids</taxon>
        <taxon>malvids</taxon>
        <taxon>Malvales</taxon>
        <taxon>Malvaceae</taxon>
        <taxon>Malvoideae</taxon>
        <taxon>Gossypium</taxon>
    </lineage>
</organism>